<name>A0A835PIN2_VANPL</name>
<organism evidence="1 2">
    <name type="scientific">Vanilla planifolia</name>
    <name type="common">Vanilla</name>
    <dbReference type="NCBI Taxonomy" id="51239"/>
    <lineage>
        <taxon>Eukaryota</taxon>
        <taxon>Viridiplantae</taxon>
        <taxon>Streptophyta</taxon>
        <taxon>Embryophyta</taxon>
        <taxon>Tracheophyta</taxon>
        <taxon>Spermatophyta</taxon>
        <taxon>Magnoliopsida</taxon>
        <taxon>Liliopsida</taxon>
        <taxon>Asparagales</taxon>
        <taxon>Orchidaceae</taxon>
        <taxon>Vanilloideae</taxon>
        <taxon>Vanilleae</taxon>
        <taxon>Vanilla</taxon>
    </lineage>
</organism>
<sequence>MTFVMAVVCRMEKVNLKKVIYRQGGWVLVTVAGAMLMTLQGTHRRVCVDEAHPCSPGRSLTSPTVELRRTGSGSHLPIHSHILLGFLFILQSVGGGSNRRAVFCPVGKYRESKEKKEKEAIALPLAAVKSAIEGNAQILEVIELEFVMERFHCKQQMGKNKRRQEYKSMVKEELLEI</sequence>
<accession>A0A835PIN2</accession>
<gene>
    <name evidence="1" type="ORF">HPP92_024991</name>
</gene>
<evidence type="ECO:0000313" key="2">
    <source>
        <dbReference type="Proteomes" id="UP000636800"/>
    </source>
</evidence>
<dbReference type="OrthoDB" id="75169at2759"/>
<dbReference type="AlphaFoldDB" id="A0A835PIN2"/>
<proteinExistence type="predicted"/>
<dbReference type="Proteomes" id="UP000636800">
    <property type="component" value="Unassembled WGS sequence"/>
</dbReference>
<evidence type="ECO:0000313" key="1">
    <source>
        <dbReference type="EMBL" id="KAG0452327.1"/>
    </source>
</evidence>
<protein>
    <submittedName>
        <fullName evidence="1">Uncharacterized protein</fullName>
    </submittedName>
</protein>
<keyword evidence="2" id="KW-1185">Reference proteome</keyword>
<dbReference type="EMBL" id="JADCNL010000014">
    <property type="protein sequence ID" value="KAG0452327.1"/>
    <property type="molecule type" value="Genomic_DNA"/>
</dbReference>
<reference evidence="1 2" key="1">
    <citation type="journal article" date="2020" name="Nat. Food">
        <title>A phased Vanilla planifolia genome enables genetic improvement of flavour and production.</title>
        <authorList>
            <person name="Hasing T."/>
            <person name="Tang H."/>
            <person name="Brym M."/>
            <person name="Khazi F."/>
            <person name="Huang T."/>
            <person name="Chambers A.H."/>
        </authorList>
    </citation>
    <scope>NUCLEOTIDE SEQUENCE [LARGE SCALE GENOMIC DNA]</scope>
    <source>
        <tissue evidence="1">Leaf</tissue>
    </source>
</reference>
<comment type="caution">
    <text evidence="1">The sequence shown here is derived from an EMBL/GenBank/DDBJ whole genome shotgun (WGS) entry which is preliminary data.</text>
</comment>